<dbReference type="InterPro" id="IPR037445">
    <property type="entry name" value="MAGE"/>
</dbReference>
<name>A0ABR2Z3F5_9CHLO</name>
<reference evidence="3 4" key="1">
    <citation type="journal article" date="2024" name="Nat. Commun.">
        <title>Phylogenomics reveals the evolutionary origins of lichenization in chlorophyte algae.</title>
        <authorList>
            <person name="Puginier C."/>
            <person name="Libourel C."/>
            <person name="Otte J."/>
            <person name="Skaloud P."/>
            <person name="Haon M."/>
            <person name="Grisel S."/>
            <person name="Petersen M."/>
            <person name="Berrin J.G."/>
            <person name="Delaux P.M."/>
            <person name="Dal Grande F."/>
            <person name="Keller J."/>
        </authorList>
    </citation>
    <scope>NUCLEOTIDE SEQUENCE [LARGE SCALE GENOMIC DNA]</scope>
    <source>
        <strain evidence="3 4">SAG 216-7</strain>
    </source>
</reference>
<dbReference type="InterPro" id="IPR041898">
    <property type="entry name" value="MAGE_WH1"/>
</dbReference>
<comment type="caution">
    <text evidence="3">The sequence shown here is derived from an EMBL/GenBank/DDBJ whole genome shotgun (WGS) entry which is preliminary data.</text>
</comment>
<feature type="domain" description="MAGE" evidence="2">
    <location>
        <begin position="222"/>
        <end position="308"/>
    </location>
</feature>
<evidence type="ECO:0000259" key="2">
    <source>
        <dbReference type="PROSITE" id="PS50838"/>
    </source>
</evidence>
<dbReference type="Gene3D" id="1.10.10.1200">
    <property type="entry name" value="MAGE homology domain, winged helix WH1 motif"/>
    <property type="match status" value="1"/>
</dbReference>
<keyword evidence="4" id="KW-1185">Reference proteome</keyword>
<dbReference type="Pfam" id="PF01454">
    <property type="entry name" value="MAGE"/>
    <property type="match status" value="1"/>
</dbReference>
<organism evidence="3 4">
    <name type="scientific">Coccomyxa subellipsoidea</name>
    <dbReference type="NCBI Taxonomy" id="248742"/>
    <lineage>
        <taxon>Eukaryota</taxon>
        <taxon>Viridiplantae</taxon>
        <taxon>Chlorophyta</taxon>
        <taxon>core chlorophytes</taxon>
        <taxon>Trebouxiophyceae</taxon>
        <taxon>Trebouxiophyceae incertae sedis</taxon>
        <taxon>Coccomyxaceae</taxon>
        <taxon>Coccomyxa</taxon>
    </lineage>
</organism>
<evidence type="ECO:0000256" key="1">
    <source>
        <dbReference type="SAM" id="MobiDB-lite"/>
    </source>
</evidence>
<dbReference type="PANTHER" id="PTHR11736:SF14">
    <property type="entry name" value="NSE3 HOMOLOG, SMC5-SMC6 COMPLEX COMPONENT"/>
    <property type="match status" value="1"/>
</dbReference>
<feature type="compositionally biased region" description="Low complexity" evidence="1">
    <location>
        <begin position="55"/>
        <end position="70"/>
    </location>
</feature>
<dbReference type="EMBL" id="JALJOT010000001">
    <property type="protein sequence ID" value="KAK9918094.1"/>
    <property type="molecule type" value="Genomic_DNA"/>
</dbReference>
<sequence>MKRIRKGTKKVAEREAVQSDEEAAALRDDDDEDVRPSIRNKKKRTSAGRGDAGEAGPSDAQPQAGPAQATADELAHLIRQRDFYKAEAESIDDPRVSREESDQLVAAVMRYMLFRQHQKPDQLARRDELSKLIQSRYKDGGKRGGNLSGYVIAQAQARFPVIFGLEMKMVEIAPASRAGGKAHAKGDGTLSKAYILRSLLPEALRSAFVTPASADAAPAFSLLVLSLINLAGGSISEDDLWRHLGNVGVEAKEPHPSLGQPEHQLEVMLKKRYIVEQKQNSNDGPLKSYVLGENALDEIQANEIKEFVEGRLAVLEADEEE</sequence>
<gene>
    <name evidence="3" type="ORF">WJX75_001231</name>
</gene>
<dbReference type="Proteomes" id="UP001491310">
    <property type="component" value="Unassembled WGS sequence"/>
</dbReference>
<dbReference type="PANTHER" id="PTHR11736">
    <property type="entry name" value="MELANOMA-ASSOCIATED ANTIGEN MAGE ANTIGEN"/>
    <property type="match status" value="1"/>
</dbReference>
<protein>
    <recommendedName>
        <fullName evidence="2">MAGE domain-containing protein</fullName>
    </recommendedName>
</protein>
<evidence type="ECO:0000313" key="3">
    <source>
        <dbReference type="EMBL" id="KAK9918094.1"/>
    </source>
</evidence>
<dbReference type="SMART" id="SM01373">
    <property type="entry name" value="MAGE"/>
    <property type="match status" value="1"/>
</dbReference>
<accession>A0ABR2Z3F5</accession>
<dbReference type="Gene3D" id="1.10.10.1210">
    <property type="entry name" value="MAGE homology domain, winged helix WH2 motif"/>
    <property type="match status" value="1"/>
</dbReference>
<proteinExistence type="predicted"/>
<feature type="compositionally biased region" description="Acidic residues" evidence="1">
    <location>
        <begin position="18"/>
        <end position="33"/>
    </location>
</feature>
<dbReference type="InterPro" id="IPR041899">
    <property type="entry name" value="MAGE_WH2"/>
</dbReference>
<feature type="region of interest" description="Disordered" evidence="1">
    <location>
        <begin position="1"/>
        <end position="70"/>
    </location>
</feature>
<dbReference type="PROSITE" id="PS50838">
    <property type="entry name" value="MAGE"/>
    <property type="match status" value="1"/>
</dbReference>
<dbReference type="InterPro" id="IPR002190">
    <property type="entry name" value="MHD_dom"/>
</dbReference>
<evidence type="ECO:0000313" key="4">
    <source>
        <dbReference type="Proteomes" id="UP001491310"/>
    </source>
</evidence>